<protein>
    <submittedName>
        <fullName evidence="1">Uncharacterized protein</fullName>
    </submittedName>
</protein>
<dbReference type="AlphaFoldDB" id="A0AAV5SPR6"/>
<comment type="caution">
    <text evidence="1">The sequence shown here is derived from an EMBL/GenBank/DDBJ whole genome shotgun (WGS) entry which is preliminary data.</text>
</comment>
<proteinExistence type="predicted"/>
<sequence>IIYSKTTTTVTTTTTEDVDSQKLLFKLLDAYLQTNRNNASHHSSYDSPPLTSPEIYPGVVEGSAVYEDILKKLKLAESKMDHGYDSAPPYPVGSSAVCSMQLDVESVSKCSIW</sequence>
<evidence type="ECO:0000313" key="2">
    <source>
        <dbReference type="Proteomes" id="UP001432027"/>
    </source>
</evidence>
<organism evidence="1 2">
    <name type="scientific">Pristionchus entomophagus</name>
    <dbReference type="NCBI Taxonomy" id="358040"/>
    <lineage>
        <taxon>Eukaryota</taxon>
        <taxon>Metazoa</taxon>
        <taxon>Ecdysozoa</taxon>
        <taxon>Nematoda</taxon>
        <taxon>Chromadorea</taxon>
        <taxon>Rhabditida</taxon>
        <taxon>Rhabditina</taxon>
        <taxon>Diplogasteromorpha</taxon>
        <taxon>Diplogasteroidea</taxon>
        <taxon>Neodiplogasteridae</taxon>
        <taxon>Pristionchus</taxon>
    </lineage>
</organism>
<dbReference type="Proteomes" id="UP001432027">
    <property type="component" value="Unassembled WGS sequence"/>
</dbReference>
<evidence type="ECO:0000313" key="1">
    <source>
        <dbReference type="EMBL" id="GMS85010.1"/>
    </source>
</evidence>
<accession>A0AAV5SPR6</accession>
<reference evidence="1" key="1">
    <citation type="submission" date="2023-10" db="EMBL/GenBank/DDBJ databases">
        <title>Genome assembly of Pristionchus species.</title>
        <authorList>
            <person name="Yoshida K."/>
            <person name="Sommer R.J."/>
        </authorList>
    </citation>
    <scope>NUCLEOTIDE SEQUENCE</scope>
    <source>
        <strain evidence="1">RS0144</strain>
    </source>
</reference>
<feature type="non-terminal residue" evidence="1">
    <location>
        <position position="113"/>
    </location>
</feature>
<name>A0AAV5SPR6_9BILA</name>
<dbReference type="EMBL" id="BTSX01000002">
    <property type="protein sequence ID" value="GMS85010.1"/>
    <property type="molecule type" value="Genomic_DNA"/>
</dbReference>
<feature type="non-terminal residue" evidence="1">
    <location>
        <position position="1"/>
    </location>
</feature>
<keyword evidence="2" id="KW-1185">Reference proteome</keyword>
<gene>
    <name evidence="1" type="ORF">PENTCL1PPCAC_7185</name>
</gene>